<keyword evidence="1" id="KW-0472">Membrane</keyword>
<accession>A0ABY7HJA4</accession>
<evidence type="ECO:0000256" key="1">
    <source>
        <dbReference type="SAM" id="Phobius"/>
    </source>
</evidence>
<evidence type="ECO:0000313" key="2">
    <source>
        <dbReference type="EMBL" id="WAS99019.1"/>
    </source>
</evidence>
<dbReference type="Proteomes" id="UP001164459">
    <property type="component" value="Chromosome"/>
</dbReference>
<dbReference type="EMBL" id="CP114040">
    <property type="protein sequence ID" value="WAS99019.1"/>
    <property type="molecule type" value="Genomic_DNA"/>
</dbReference>
<keyword evidence="1" id="KW-0812">Transmembrane</keyword>
<protein>
    <recommendedName>
        <fullName evidence="4">Integral membrane protein</fullName>
    </recommendedName>
</protein>
<organism evidence="2 3">
    <name type="scientific">Nannocystis punicea</name>
    <dbReference type="NCBI Taxonomy" id="2995304"/>
    <lineage>
        <taxon>Bacteria</taxon>
        <taxon>Pseudomonadati</taxon>
        <taxon>Myxococcota</taxon>
        <taxon>Polyangia</taxon>
        <taxon>Nannocystales</taxon>
        <taxon>Nannocystaceae</taxon>
        <taxon>Nannocystis</taxon>
    </lineage>
</organism>
<sequence>MRDLSRPRLLAAFLGLSAVGAVSHVVTDAGVMVPQLLLVAVVLTVTAARAYKPGDPPRRAWIWLACATWLAVVGETVNAALGPGLSTWLMAVSNAMWCASLLDARRKIVAGALVPPLARAWRWALAAAVLVGLAVAFEVAWALRHGSPAYPHLGGARLYHLGFVQLCDAVVLVAGVWLLGALHPLWGGAAARPFLLVTAAAGIFAASDLVPLFVDLPVPRPWIRALIVGGWSLLGVAGLAQLELRRAMFASTADLRASLRGLGPRP</sequence>
<evidence type="ECO:0000313" key="3">
    <source>
        <dbReference type="Proteomes" id="UP001164459"/>
    </source>
</evidence>
<evidence type="ECO:0008006" key="4">
    <source>
        <dbReference type="Google" id="ProtNLM"/>
    </source>
</evidence>
<reference evidence="2" key="1">
    <citation type="submission" date="2022-11" db="EMBL/GenBank/DDBJ databases">
        <title>Minimal conservation of predation-associated metabolite biosynthetic gene clusters underscores biosynthetic potential of Myxococcota including descriptions for ten novel species: Archangium lansinium sp. nov., Myxococcus landrumus sp. nov., Nannocystis bai.</title>
        <authorList>
            <person name="Ahearne A."/>
            <person name="Stevens C."/>
            <person name="Dowd S."/>
        </authorList>
    </citation>
    <scope>NUCLEOTIDE SEQUENCE</scope>
    <source>
        <strain evidence="2">Fl3</strain>
    </source>
</reference>
<gene>
    <name evidence="2" type="ORF">O0S08_23060</name>
</gene>
<dbReference type="RefSeq" id="WP_269041381.1">
    <property type="nucleotide sequence ID" value="NZ_CP114040.1"/>
</dbReference>
<feature type="transmembrane region" description="Helical" evidence="1">
    <location>
        <begin position="60"/>
        <end position="79"/>
    </location>
</feature>
<feature type="transmembrane region" description="Helical" evidence="1">
    <location>
        <begin position="85"/>
        <end position="102"/>
    </location>
</feature>
<keyword evidence="1" id="KW-1133">Transmembrane helix</keyword>
<feature type="transmembrane region" description="Helical" evidence="1">
    <location>
        <begin position="222"/>
        <end position="242"/>
    </location>
</feature>
<feature type="transmembrane region" description="Helical" evidence="1">
    <location>
        <begin position="163"/>
        <end position="182"/>
    </location>
</feature>
<feature type="transmembrane region" description="Helical" evidence="1">
    <location>
        <begin position="31"/>
        <end position="48"/>
    </location>
</feature>
<keyword evidence="3" id="KW-1185">Reference proteome</keyword>
<name>A0ABY7HJA4_9BACT</name>
<feature type="transmembrane region" description="Helical" evidence="1">
    <location>
        <begin position="194"/>
        <end position="216"/>
    </location>
</feature>
<feature type="transmembrane region" description="Helical" evidence="1">
    <location>
        <begin position="123"/>
        <end position="143"/>
    </location>
</feature>
<proteinExistence type="predicted"/>